<evidence type="ECO:0000313" key="6">
    <source>
        <dbReference type="EMBL" id="EOT66540.1"/>
    </source>
</evidence>
<dbReference type="Proteomes" id="UP000014148">
    <property type="component" value="Unassembled WGS sequence"/>
</dbReference>
<dbReference type="AlphaFoldDB" id="R2R5J4"/>
<dbReference type="InterPro" id="IPR020449">
    <property type="entry name" value="Tscrpt_reg_AraC-type_HTH"/>
</dbReference>
<dbReference type="SUPFAM" id="SSF51182">
    <property type="entry name" value="RmlC-like cupins"/>
    <property type="match status" value="1"/>
</dbReference>
<evidence type="ECO:0000256" key="1">
    <source>
        <dbReference type="ARBA" id="ARBA00023015"/>
    </source>
</evidence>
<gene>
    <name evidence="6" type="ORF">I585_02061</name>
    <name evidence="5" type="ORF">UAI_02881</name>
</gene>
<dbReference type="PRINTS" id="PR00032">
    <property type="entry name" value="HTHARAC"/>
</dbReference>
<keyword evidence="8" id="KW-1185">Reference proteome</keyword>
<organism evidence="5 7">
    <name type="scientific">Enterococcus malodoratus ATCC 43197</name>
    <dbReference type="NCBI Taxonomy" id="1158601"/>
    <lineage>
        <taxon>Bacteria</taxon>
        <taxon>Bacillati</taxon>
        <taxon>Bacillota</taxon>
        <taxon>Bacilli</taxon>
        <taxon>Lactobacillales</taxon>
        <taxon>Enterococcaceae</taxon>
        <taxon>Enterococcus</taxon>
    </lineage>
</organism>
<dbReference type="Proteomes" id="UP000013783">
    <property type="component" value="Unassembled WGS sequence"/>
</dbReference>
<dbReference type="EMBL" id="AJAK01000019">
    <property type="protein sequence ID" value="EOH75871.1"/>
    <property type="molecule type" value="Genomic_DNA"/>
</dbReference>
<dbReference type="InterPro" id="IPR018060">
    <property type="entry name" value="HTH_AraC"/>
</dbReference>
<comment type="caution">
    <text evidence="5">The sequence shown here is derived from an EMBL/GenBank/DDBJ whole genome shotgun (WGS) entry which is preliminary data.</text>
</comment>
<keyword evidence="1" id="KW-0805">Transcription regulation</keyword>
<evidence type="ECO:0000313" key="5">
    <source>
        <dbReference type="EMBL" id="EOH75871.1"/>
    </source>
</evidence>
<dbReference type="InterPro" id="IPR011051">
    <property type="entry name" value="RmlC_Cupin_sf"/>
</dbReference>
<keyword evidence="3" id="KW-0804">Transcription</keyword>
<dbReference type="eggNOG" id="COG2207">
    <property type="taxonomic scope" value="Bacteria"/>
</dbReference>
<dbReference type="Gene3D" id="1.10.10.60">
    <property type="entry name" value="Homeodomain-like"/>
    <property type="match status" value="2"/>
</dbReference>
<dbReference type="PROSITE" id="PS00041">
    <property type="entry name" value="HTH_ARAC_FAMILY_1"/>
    <property type="match status" value="1"/>
</dbReference>
<dbReference type="PROSITE" id="PS01124">
    <property type="entry name" value="HTH_ARAC_FAMILY_2"/>
    <property type="match status" value="1"/>
</dbReference>
<dbReference type="PATRIC" id="fig|1158601.3.peg.2849"/>
<dbReference type="InterPro" id="IPR014710">
    <property type="entry name" value="RmlC-like_jellyroll"/>
</dbReference>
<protein>
    <recommendedName>
        <fullName evidence="4">HTH araC/xylS-type domain-containing protein</fullName>
    </recommendedName>
</protein>
<dbReference type="InterPro" id="IPR013096">
    <property type="entry name" value="Cupin_2"/>
</dbReference>
<evidence type="ECO:0000259" key="4">
    <source>
        <dbReference type="PROSITE" id="PS01124"/>
    </source>
</evidence>
<dbReference type="PANTHER" id="PTHR43280:SF28">
    <property type="entry name" value="HTH-TYPE TRANSCRIPTIONAL ACTIVATOR RHAS"/>
    <property type="match status" value="1"/>
</dbReference>
<dbReference type="SUPFAM" id="SSF46689">
    <property type="entry name" value="Homeodomain-like"/>
    <property type="match status" value="2"/>
</dbReference>
<dbReference type="EMBL" id="ASWA01000003">
    <property type="protein sequence ID" value="EOT66540.1"/>
    <property type="molecule type" value="Genomic_DNA"/>
</dbReference>
<dbReference type="Gene3D" id="2.60.120.10">
    <property type="entry name" value="Jelly Rolls"/>
    <property type="match status" value="1"/>
</dbReference>
<dbReference type="Pfam" id="PF07883">
    <property type="entry name" value="Cupin_2"/>
    <property type="match status" value="1"/>
</dbReference>
<dbReference type="InterPro" id="IPR018062">
    <property type="entry name" value="HTH_AraC-typ_CS"/>
</dbReference>
<dbReference type="GO" id="GO:0043565">
    <property type="term" value="F:sequence-specific DNA binding"/>
    <property type="evidence" value="ECO:0007669"/>
    <property type="project" value="InterPro"/>
</dbReference>
<dbReference type="STRING" id="71451.RV07_GL002086"/>
<dbReference type="SMART" id="SM00342">
    <property type="entry name" value="HTH_ARAC"/>
    <property type="match status" value="1"/>
</dbReference>
<reference evidence="5 7" key="1">
    <citation type="submission" date="2013-02" db="EMBL/GenBank/DDBJ databases">
        <title>The Genome Sequence of Enterococcus malodoratus ATCC_43197.</title>
        <authorList>
            <consortium name="The Broad Institute Genome Sequencing Platform"/>
            <consortium name="The Broad Institute Genome Sequencing Center for Infectious Disease"/>
            <person name="Earl A.M."/>
            <person name="Gilmore M.S."/>
            <person name="Lebreton F."/>
            <person name="Walker B."/>
            <person name="Young S.K."/>
            <person name="Zeng Q."/>
            <person name="Gargeya S."/>
            <person name="Fitzgerald M."/>
            <person name="Haas B."/>
            <person name="Abouelleil A."/>
            <person name="Alvarado L."/>
            <person name="Arachchi H.M."/>
            <person name="Berlin A.M."/>
            <person name="Chapman S.B."/>
            <person name="Dewar J."/>
            <person name="Goldberg J."/>
            <person name="Griggs A."/>
            <person name="Gujja S."/>
            <person name="Hansen M."/>
            <person name="Howarth C."/>
            <person name="Imamovic A."/>
            <person name="Larimer J."/>
            <person name="McCowan C."/>
            <person name="Murphy C."/>
            <person name="Neiman D."/>
            <person name="Pearson M."/>
            <person name="Priest M."/>
            <person name="Roberts A."/>
            <person name="Saif S."/>
            <person name="Shea T."/>
            <person name="Sisk P."/>
            <person name="Sykes S."/>
            <person name="Wortman J."/>
            <person name="Nusbaum C."/>
            <person name="Birren B."/>
        </authorList>
    </citation>
    <scope>NUCLEOTIDE SEQUENCE [LARGE SCALE GENOMIC DNA]</scope>
    <source>
        <strain evidence="5 7">ATCC 43197</strain>
    </source>
</reference>
<evidence type="ECO:0000256" key="2">
    <source>
        <dbReference type="ARBA" id="ARBA00023125"/>
    </source>
</evidence>
<evidence type="ECO:0000313" key="7">
    <source>
        <dbReference type="Proteomes" id="UP000013783"/>
    </source>
</evidence>
<accession>R2R5J4</accession>
<evidence type="ECO:0000313" key="8">
    <source>
        <dbReference type="Proteomes" id="UP000014148"/>
    </source>
</evidence>
<sequence>MIVGYNIYKYYKNSFGCDSVLAKELYLDSNLKELMEYPDNAFPFGIWQDDFNKTVGQILNYHWHETIEMNVLLNGTLDYRLADQRFVLNEGDTMIVYSNSLHGAALREKADSAEMLTIVFSADLLTGGAGTIYQKYFQALSAEGFLGKKFEHNSEMGREMYGLLTDLAATEEGIGYELRVLSKLSRIWEKLFIHLMEQQKKPVSKRSEKYEKEIKDVMNYVQQNYMERVTIQTICQHTGISRSECFRIFARFTQKKPMEYINDYRMSMAVALMLNTSWTVDRIAQECGFKNASYFGKLFKERFNQTPKKYRINQRKEERAIG</sequence>
<proteinExistence type="predicted"/>
<evidence type="ECO:0000256" key="3">
    <source>
        <dbReference type="ARBA" id="ARBA00023163"/>
    </source>
</evidence>
<keyword evidence="2" id="KW-0238">DNA-binding</keyword>
<dbReference type="Pfam" id="PF12833">
    <property type="entry name" value="HTH_18"/>
    <property type="match status" value="1"/>
</dbReference>
<name>R2R5J4_9ENTE</name>
<dbReference type="PANTHER" id="PTHR43280">
    <property type="entry name" value="ARAC-FAMILY TRANSCRIPTIONAL REGULATOR"/>
    <property type="match status" value="1"/>
</dbReference>
<reference evidence="6 8" key="2">
    <citation type="submission" date="2013-03" db="EMBL/GenBank/DDBJ databases">
        <title>The Genome Sequence of Enterococcus malodoratus ATCC_43197 (PacBio/Illumina hybrid assembly).</title>
        <authorList>
            <consortium name="The Broad Institute Genomics Platform"/>
            <consortium name="The Broad Institute Genome Sequencing Center for Infectious Disease"/>
            <person name="Earl A."/>
            <person name="Russ C."/>
            <person name="Gilmore M."/>
            <person name="Surin D."/>
            <person name="Walker B."/>
            <person name="Young S."/>
            <person name="Zeng Q."/>
            <person name="Gargeya S."/>
            <person name="Fitzgerald M."/>
            <person name="Haas B."/>
            <person name="Abouelleil A."/>
            <person name="Allen A.W."/>
            <person name="Alvarado L."/>
            <person name="Arachchi H.M."/>
            <person name="Berlin A.M."/>
            <person name="Chapman S.B."/>
            <person name="Gainer-Dewar J."/>
            <person name="Goldberg J."/>
            <person name="Griggs A."/>
            <person name="Gujja S."/>
            <person name="Hansen M."/>
            <person name="Howarth C."/>
            <person name="Imamovic A."/>
            <person name="Ireland A."/>
            <person name="Larimer J."/>
            <person name="McCowan C."/>
            <person name="Murphy C."/>
            <person name="Pearson M."/>
            <person name="Poon T.W."/>
            <person name="Priest M."/>
            <person name="Roberts A."/>
            <person name="Saif S."/>
            <person name="Shea T."/>
            <person name="Sisk P."/>
            <person name="Sykes S."/>
            <person name="Wortman J."/>
            <person name="Nusbaum C."/>
            <person name="Birren B."/>
        </authorList>
    </citation>
    <scope>NUCLEOTIDE SEQUENCE [LARGE SCALE GENOMIC DNA]</scope>
    <source>
        <strain evidence="6 8">ATCC 43197</strain>
    </source>
</reference>
<dbReference type="GO" id="GO:0003700">
    <property type="term" value="F:DNA-binding transcription factor activity"/>
    <property type="evidence" value="ECO:0007669"/>
    <property type="project" value="InterPro"/>
</dbReference>
<dbReference type="InterPro" id="IPR009057">
    <property type="entry name" value="Homeodomain-like_sf"/>
</dbReference>
<feature type="domain" description="HTH araC/xylS-type" evidence="4">
    <location>
        <begin position="215"/>
        <end position="313"/>
    </location>
</feature>